<evidence type="ECO:0000313" key="2">
    <source>
        <dbReference type="EMBL" id="KAF7374290.1"/>
    </source>
</evidence>
<keyword evidence="3" id="KW-1185">Reference proteome</keyword>
<feature type="transmembrane region" description="Helical" evidence="1">
    <location>
        <begin position="614"/>
        <end position="633"/>
    </location>
</feature>
<sequence>MQFPLGADPAFTRSISMPTLFRGPGPSKKVKIIKISGGMGGSGGSGGVYGVNGGLGEGPRVRIGVARKVTNINKITQLPRRYPLVIFSMWPAQIDRLNGCTGFRKIPLGDIDLQREIQLDRDSGIGNGAEQEWRRDIKKYMAIRHSNIVQLYGTASFGNIHAAVFHDDLIPLQEFLELYRHSHSSIVYIYTYMNFECRAVSKYFQATFQHALEEVHCTFFIRPSTGRFCMDLVPGGRYLLGNVGPLPGSMPIRQGLEFLAGEDWEATIVDSLTLELYHTMCYWMCYWVPSVMSNTFDDMVEIAWLPNVELGWDAHWNSFGNFGDLMPDGWTRYQSKVIANHIFTTLQISSDFQDYVVVKQIKFTLTIPTVERAMPTGFLFLCPPGDFRTGQSSLKWPECPAYWSLDESGAERLTLEVANSLGFPSFLLSTEIEGWAWDASVYAGLRQFHQGKGFDPDSQDVAQHMGYRLYQCSQVHTPFAHIDEDSPNYDGDNTDDEEFLVDVAAASIHIAVERVLVSHTFDVIVDSIPLDHGPMTASTHQDLEEVSTVEAIDDSTCMDPVDLVSVSTHQDMEEMPLSSTFEVIDVSTCIEPDLAAASAHQHPEDVRLSSTTKFFLNVQLSLIFLWALFWILFEK</sequence>
<keyword evidence="1" id="KW-0472">Membrane</keyword>
<dbReference type="AlphaFoldDB" id="A0A8H7DHA0"/>
<dbReference type="Proteomes" id="UP000623467">
    <property type="component" value="Unassembled WGS sequence"/>
</dbReference>
<reference evidence="2" key="1">
    <citation type="submission" date="2020-05" db="EMBL/GenBank/DDBJ databases">
        <title>Mycena genomes resolve the evolution of fungal bioluminescence.</title>
        <authorList>
            <person name="Tsai I.J."/>
        </authorList>
    </citation>
    <scope>NUCLEOTIDE SEQUENCE</scope>
    <source>
        <strain evidence="2">160909Yilan</strain>
    </source>
</reference>
<dbReference type="EMBL" id="JACAZH010000002">
    <property type="protein sequence ID" value="KAF7374290.1"/>
    <property type="molecule type" value="Genomic_DNA"/>
</dbReference>
<evidence type="ECO:0000256" key="1">
    <source>
        <dbReference type="SAM" id="Phobius"/>
    </source>
</evidence>
<dbReference type="OrthoDB" id="258495at2759"/>
<organism evidence="2 3">
    <name type="scientific">Mycena sanguinolenta</name>
    <dbReference type="NCBI Taxonomy" id="230812"/>
    <lineage>
        <taxon>Eukaryota</taxon>
        <taxon>Fungi</taxon>
        <taxon>Dikarya</taxon>
        <taxon>Basidiomycota</taxon>
        <taxon>Agaricomycotina</taxon>
        <taxon>Agaricomycetes</taxon>
        <taxon>Agaricomycetidae</taxon>
        <taxon>Agaricales</taxon>
        <taxon>Marasmiineae</taxon>
        <taxon>Mycenaceae</taxon>
        <taxon>Mycena</taxon>
    </lineage>
</organism>
<comment type="caution">
    <text evidence="2">The sequence shown here is derived from an EMBL/GenBank/DDBJ whole genome shotgun (WGS) entry which is preliminary data.</text>
</comment>
<proteinExistence type="predicted"/>
<keyword evidence="1" id="KW-0812">Transmembrane</keyword>
<name>A0A8H7DHA0_9AGAR</name>
<keyword evidence="1" id="KW-1133">Transmembrane helix</keyword>
<evidence type="ECO:0000313" key="3">
    <source>
        <dbReference type="Proteomes" id="UP000623467"/>
    </source>
</evidence>
<accession>A0A8H7DHA0</accession>
<gene>
    <name evidence="2" type="ORF">MSAN_00312200</name>
</gene>
<protein>
    <submittedName>
        <fullName evidence="2">Uncharacterized protein</fullName>
    </submittedName>
</protein>